<dbReference type="Proteomes" id="UP000009011">
    <property type="component" value="Chromosome"/>
</dbReference>
<dbReference type="HOGENOM" id="CLU_1523416_0_0_10"/>
<evidence type="ECO:0000256" key="1">
    <source>
        <dbReference type="SAM" id="Phobius"/>
    </source>
</evidence>
<dbReference type="KEGG" id="mro:MROS_1990"/>
<evidence type="ECO:0000313" key="3">
    <source>
        <dbReference type="Proteomes" id="UP000009011"/>
    </source>
</evidence>
<gene>
    <name evidence="2" type="ordered locus">MROS_1990</name>
</gene>
<keyword evidence="3" id="KW-1185">Reference proteome</keyword>
<name>I6YXA6_MELRP</name>
<sequence length="176" mass="20378">MKSNEEILKYYSGLMTNEEKKLLEKKLSDSPRLKEEFDKTGKLIDRLKEYSKAEADESYFTNLLPRVREKIGKKQGKVVFGKIVYALSMSMVVAFVLIFSFVNTPVNTNADYVLEQEEVIRNIVTEYLAAGNSEDDYTIDIQTENIEDQELVDYLLTDDNLLTELYIDSDLLFNEK</sequence>
<keyword evidence="1" id="KW-1133">Transmembrane helix</keyword>
<accession>I6YXA6</accession>
<protein>
    <recommendedName>
        <fullName evidence="4">Zinc-finger domain-containing protein</fullName>
    </recommendedName>
</protein>
<dbReference type="AlphaFoldDB" id="I6YXA6"/>
<evidence type="ECO:0000313" key="2">
    <source>
        <dbReference type="EMBL" id="AFN75222.1"/>
    </source>
</evidence>
<dbReference type="STRING" id="1191523.MROS_1990"/>
<evidence type="ECO:0008006" key="4">
    <source>
        <dbReference type="Google" id="ProtNLM"/>
    </source>
</evidence>
<feature type="transmembrane region" description="Helical" evidence="1">
    <location>
        <begin position="83"/>
        <end position="102"/>
    </location>
</feature>
<organism evidence="2 3">
    <name type="scientific">Melioribacter roseus (strain DSM 23840 / JCM 17771 / VKM B-2668 / P3M-2)</name>
    <dbReference type="NCBI Taxonomy" id="1191523"/>
    <lineage>
        <taxon>Bacteria</taxon>
        <taxon>Pseudomonadati</taxon>
        <taxon>Ignavibacteriota</taxon>
        <taxon>Ignavibacteria</taxon>
        <taxon>Ignavibacteriales</taxon>
        <taxon>Melioribacteraceae</taxon>
        <taxon>Melioribacter</taxon>
    </lineage>
</organism>
<keyword evidence="1" id="KW-0812">Transmembrane</keyword>
<proteinExistence type="predicted"/>
<keyword evidence="1" id="KW-0472">Membrane</keyword>
<reference evidence="2 3" key="1">
    <citation type="journal article" date="2013" name="PLoS ONE">
        <title>Genomic analysis of Melioribacter roseus, facultatively anaerobic organotrophic bacterium representing a novel deep lineage within Bacteriodetes/Chlorobi group.</title>
        <authorList>
            <person name="Kadnikov V.V."/>
            <person name="Mardanov A.V."/>
            <person name="Podosokorskaya O.A."/>
            <person name="Gavrilov S.N."/>
            <person name="Kublanov I.V."/>
            <person name="Beletsky A.V."/>
            <person name="Bonch-Osmolovskaya E.A."/>
            <person name="Ravin N.V."/>
        </authorList>
    </citation>
    <scope>NUCLEOTIDE SEQUENCE [LARGE SCALE GENOMIC DNA]</scope>
    <source>
        <strain evidence="3">JCM 17771 / P3M-2</strain>
    </source>
</reference>
<dbReference type="EMBL" id="CP003557">
    <property type="protein sequence ID" value="AFN75222.1"/>
    <property type="molecule type" value="Genomic_DNA"/>
</dbReference>
<dbReference type="RefSeq" id="WP_014856654.1">
    <property type="nucleotide sequence ID" value="NC_018178.1"/>
</dbReference>